<evidence type="ECO:0000256" key="3">
    <source>
        <dbReference type="HAMAP-Rule" id="MF_00273"/>
    </source>
</evidence>
<comment type="similarity">
    <text evidence="3">Belongs to the eukaryotic ribosomal protein eL20 family.</text>
</comment>
<dbReference type="InterPro" id="IPR023573">
    <property type="entry name" value="Ribosomal_eL20_dom"/>
</dbReference>
<dbReference type="Proteomes" id="UP000809243">
    <property type="component" value="Unassembled WGS sequence"/>
</dbReference>
<comment type="subunit">
    <text evidence="3">Part of the 50S ribosomal subunit. Binds 23S rRNA.</text>
</comment>
<gene>
    <name evidence="3" type="primary">rpl18a</name>
    <name evidence="3" type="synonym">rpl20e</name>
    <name evidence="3" type="synonym">rplX</name>
    <name evidence="5" type="ORF">JW744_01695</name>
</gene>
<keyword evidence="2 3" id="KW-0687">Ribonucleoprotein</keyword>
<dbReference type="Gene3D" id="3.10.20.10">
    <property type="match status" value="1"/>
</dbReference>
<dbReference type="HAMAP" id="MF_00273">
    <property type="entry name" value="Ribosomal_eL20"/>
    <property type="match status" value="1"/>
</dbReference>
<keyword evidence="1 3" id="KW-0689">Ribosomal protein</keyword>
<evidence type="ECO:0000259" key="4">
    <source>
        <dbReference type="Pfam" id="PF01775"/>
    </source>
</evidence>
<dbReference type="GO" id="GO:0070180">
    <property type="term" value="F:large ribosomal subunit rRNA binding"/>
    <property type="evidence" value="ECO:0007669"/>
    <property type="project" value="UniProtKB-UniRule"/>
</dbReference>
<evidence type="ECO:0000313" key="5">
    <source>
        <dbReference type="EMBL" id="MBN2067161.1"/>
    </source>
</evidence>
<dbReference type="GO" id="GO:0005840">
    <property type="term" value="C:ribosome"/>
    <property type="evidence" value="ECO:0007669"/>
    <property type="project" value="UniProtKB-KW"/>
</dbReference>
<organism evidence="5 6">
    <name type="scientific">Candidatus Iainarchaeum sp</name>
    <dbReference type="NCBI Taxonomy" id="3101447"/>
    <lineage>
        <taxon>Archaea</taxon>
        <taxon>Candidatus Iainarchaeota</taxon>
        <taxon>Candidatus Iainarchaeia</taxon>
        <taxon>Candidatus Iainarchaeales</taxon>
        <taxon>Candidatus Iainarchaeaceae</taxon>
        <taxon>Candidatus Iainarchaeum</taxon>
    </lineage>
</organism>
<dbReference type="Pfam" id="PF01775">
    <property type="entry name" value="Ribosomal_L18A"/>
    <property type="match status" value="1"/>
</dbReference>
<dbReference type="GO" id="GO:0006412">
    <property type="term" value="P:translation"/>
    <property type="evidence" value="ECO:0007669"/>
    <property type="project" value="UniProtKB-UniRule"/>
</dbReference>
<dbReference type="GO" id="GO:1990904">
    <property type="term" value="C:ribonucleoprotein complex"/>
    <property type="evidence" value="ECO:0007669"/>
    <property type="project" value="UniProtKB-KW"/>
</dbReference>
<dbReference type="InterPro" id="IPR028877">
    <property type="entry name" value="Ribosomal_eL20"/>
</dbReference>
<accession>A0A938YTE1</accession>
<proteinExistence type="inferred from homology"/>
<evidence type="ECO:0000256" key="1">
    <source>
        <dbReference type="ARBA" id="ARBA00022980"/>
    </source>
</evidence>
<keyword evidence="3" id="KW-0694">RNA-binding</keyword>
<protein>
    <recommendedName>
        <fullName evidence="3">Large ribosomal subunit protein eL20</fullName>
    </recommendedName>
</protein>
<dbReference type="NCBIfam" id="NF001981">
    <property type="entry name" value="PRK00773.1-1"/>
    <property type="match status" value="1"/>
</dbReference>
<evidence type="ECO:0000313" key="6">
    <source>
        <dbReference type="Proteomes" id="UP000809243"/>
    </source>
</evidence>
<sequence length="69" mass="7899">MDSKIFLVEGEIIVNEKKQKFSKKVRAGSSSFAAEKTMALFGSKNRLRRNKILIKEVKEVLEDGTKKRN</sequence>
<dbReference type="SUPFAM" id="SSF160374">
    <property type="entry name" value="RplX-like"/>
    <property type="match status" value="1"/>
</dbReference>
<comment type="caution">
    <text evidence="5">The sequence shown here is derived from an EMBL/GenBank/DDBJ whole genome shotgun (WGS) entry which is preliminary data.</text>
</comment>
<keyword evidence="3" id="KW-0699">rRNA-binding</keyword>
<evidence type="ECO:0000256" key="2">
    <source>
        <dbReference type="ARBA" id="ARBA00023274"/>
    </source>
</evidence>
<dbReference type="EMBL" id="JAFGDB010000028">
    <property type="protein sequence ID" value="MBN2067161.1"/>
    <property type="molecule type" value="Genomic_DNA"/>
</dbReference>
<reference evidence="5" key="1">
    <citation type="submission" date="2021-01" db="EMBL/GenBank/DDBJ databases">
        <title>Active Sulfur Cycling in an Early Earth Analoge.</title>
        <authorList>
            <person name="Hahn C.R."/>
            <person name="Youssef N.H."/>
            <person name="Elshahed M."/>
        </authorList>
    </citation>
    <scope>NUCLEOTIDE SEQUENCE</scope>
    <source>
        <strain evidence="5">Zod_Metabat.1151</strain>
    </source>
</reference>
<dbReference type="AlphaFoldDB" id="A0A938YTE1"/>
<name>A0A938YTE1_9ARCH</name>
<feature type="domain" description="Large ribosomal subunit protein eL20" evidence="4">
    <location>
        <begin position="4"/>
        <end position="58"/>
    </location>
</feature>
<dbReference type="GO" id="GO:0003735">
    <property type="term" value="F:structural constituent of ribosome"/>
    <property type="evidence" value="ECO:0007669"/>
    <property type="project" value="InterPro"/>
</dbReference>